<feature type="signal peptide" evidence="2">
    <location>
        <begin position="1"/>
        <end position="20"/>
    </location>
</feature>
<gene>
    <name evidence="3" type="ORF">OJF2_09910</name>
</gene>
<sequence length="131" mass="13402" precursor="true">MPRPARPLLACCLLAIHAVATLCGPCLHDLPGWAHSPELSRAEGHQGGVAEGAATAEEAAAIPAGALHLQGDDCPICHYLGQPQLAADPPTLATGWQPSGWQPFPERPPATRTSVRSASPRAPPASTAVAA</sequence>
<dbReference type="RefSeq" id="WP_148591763.1">
    <property type="nucleotide sequence ID" value="NZ_CP042997.1"/>
</dbReference>
<reference evidence="3 4" key="1">
    <citation type="submission" date="2019-08" db="EMBL/GenBank/DDBJ databases">
        <title>Deep-cultivation of Planctomycetes and their phenomic and genomic characterization uncovers novel biology.</title>
        <authorList>
            <person name="Wiegand S."/>
            <person name="Jogler M."/>
            <person name="Boedeker C."/>
            <person name="Pinto D."/>
            <person name="Vollmers J."/>
            <person name="Rivas-Marin E."/>
            <person name="Kohn T."/>
            <person name="Peeters S.H."/>
            <person name="Heuer A."/>
            <person name="Rast P."/>
            <person name="Oberbeckmann S."/>
            <person name="Bunk B."/>
            <person name="Jeske O."/>
            <person name="Meyerdierks A."/>
            <person name="Storesund J.E."/>
            <person name="Kallscheuer N."/>
            <person name="Luecker S."/>
            <person name="Lage O.M."/>
            <person name="Pohl T."/>
            <person name="Merkel B.J."/>
            <person name="Hornburger P."/>
            <person name="Mueller R.-W."/>
            <person name="Bruemmer F."/>
            <person name="Labrenz M."/>
            <person name="Spormann A.M."/>
            <person name="Op den Camp H."/>
            <person name="Overmann J."/>
            <person name="Amann R."/>
            <person name="Jetten M.S.M."/>
            <person name="Mascher T."/>
            <person name="Medema M.H."/>
            <person name="Devos D.P."/>
            <person name="Kaster A.-K."/>
            <person name="Ovreas L."/>
            <person name="Rohde M."/>
            <person name="Galperin M.Y."/>
            <person name="Jogler C."/>
        </authorList>
    </citation>
    <scope>NUCLEOTIDE SEQUENCE [LARGE SCALE GENOMIC DNA]</scope>
    <source>
        <strain evidence="3 4">OJF2</strain>
    </source>
</reference>
<feature type="compositionally biased region" description="Low complexity" evidence="1">
    <location>
        <begin position="110"/>
        <end position="131"/>
    </location>
</feature>
<dbReference type="AlphaFoldDB" id="A0A5B9VWR9"/>
<feature type="chain" id="PRO_5022710024" description="DUF2946 domain-containing protein" evidence="2">
    <location>
        <begin position="21"/>
        <end position="131"/>
    </location>
</feature>
<evidence type="ECO:0000256" key="1">
    <source>
        <dbReference type="SAM" id="MobiDB-lite"/>
    </source>
</evidence>
<dbReference type="KEGG" id="agv:OJF2_09910"/>
<evidence type="ECO:0000313" key="3">
    <source>
        <dbReference type="EMBL" id="QEH32514.1"/>
    </source>
</evidence>
<evidence type="ECO:0000256" key="2">
    <source>
        <dbReference type="SAM" id="SignalP"/>
    </source>
</evidence>
<dbReference type="Proteomes" id="UP000324233">
    <property type="component" value="Chromosome"/>
</dbReference>
<evidence type="ECO:0008006" key="5">
    <source>
        <dbReference type="Google" id="ProtNLM"/>
    </source>
</evidence>
<name>A0A5B9VWR9_9BACT</name>
<keyword evidence="4" id="KW-1185">Reference proteome</keyword>
<accession>A0A5B9VWR9</accession>
<keyword evidence="2" id="KW-0732">Signal</keyword>
<proteinExistence type="predicted"/>
<evidence type="ECO:0000313" key="4">
    <source>
        <dbReference type="Proteomes" id="UP000324233"/>
    </source>
</evidence>
<feature type="region of interest" description="Disordered" evidence="1">
    <location>
        <begin position="88"/>
        <end position="131"/>
    </location>
</feature>
<organism evidence="3 4">
    <name type="scientific">Aquisphaera giovannonii</name>
    <dbReference type="NCBI Taxonomy" id="406548"/>
    <lineage>
        <taxon>Bacteria</taxon>
        <taxon>Pseudomonadati</taxon>
        <taxon>Planctomycetota</taxon>
        <taxon>Planctomycetia</taxon>
        <taxon>Isosphaerales</taxon>
        <taxon>Isosphaeraceae</taxon>
        <taxon>Aquisphaera</taxon>
    </lineage>
</organism>
<protein>
    <recommendedName>
        <fullName evidence="5">DUF2946 domain-containing protein</fullName>
    </recommendedName>
</protein>
<dbReference type="EMBL" id="CP042997">
    <property type="protein sequence ID" value="QEH32514.1"/>
    <property type="molecule type" value="Genomic_DNA"/>
</dbReference>